<name>A0A8S5MFM4_9CAUD</name>
<reference evidence="1" key="1">
    <citation type="journal article" date="2021" name="Proc. Natl. Acad. Sci. U.S.A.">
        <title>A Catalog of Tens of Thousands of Viruses from Human Metagenomes Reveals Hidden Associations with Chronic Diseases.</title>
        <authorList>
            <person name="Tisza M.J."/>
            <person name="Buck C.B."/>
        </authorList>
    </citation>
    <scope>NUCLEOTIDE SEQUENCE</scope>
    <source>
        <strain evidence="1">CtGFb30</strain>
    </source>
</reference>
<evidence type="ECO:0000313" key="1">
    <source>
        <dbReference type="EMBL" id="DAD81026.1"/>
    </source>
</evidence>
<accession>A0A8S5MFM4</accession>
<dbReference type="EMBL" id="BK014893">
    <property type="protein sequence ID" value="DAD81026.1"/>
    <property type="molecule type" value="Genomic_DNA"/>
</dbReference>
<protein>
    <submittedName>
        <fullName evidence="1">Uncharacterized protein</fullName>
    </submittedName>
</protein>
<organism evidence="1">
    <name type="scientific">Siphoviridae sp. ctGFb30</name>
    <dbReference type="NCBI Taxonomy" id="2826219"/>
    <lineage>
        <taxon>Viruses</taxon>
        <taxon>Duplodnaviria</taxon>
        <taxon>Heunggongvirae</taxon>
        <taxon>Uroviricota</taxon>
        <taxon>Caudoviricetes</taxon>
    </lineage>
</organism>
<proteinExistence type="predicted"/>
<sequence>MAVIETHFVFHHTLWIRFLHLLCLPSSRFYHIRAGKQGHSLFIRLEVRT</sequence>